<dbReference type="PROSITE" id="PS51762">
    <property type="entry name" value="GH16_2"/>
    <property type="match status" value="1"/>
</dbReference>
<dbReference type="STRING" id="4829.A0A163JJS3"/>
<sequence length="366" mass="40677">MIFLWICWPIFLFLVVHLEAQLAPNSYDDQCDCGYHDPSSEPSTVWTNGWFMNFGNDLTVNNERTTLARAPTKTTISRLQQDFFMAGYEIAAKYEDTYSRVFSMDNVKMTNDVLQLAVTVNHTSNNASVRCGAIGTKRQDILYGTFRSQMRLTPINGTVQAMYFYNPDGEIDIEILGAVDPPQAYFALHPGLQEPNGRASALTHDNHPLGFNPTTDLHDYRFDWYPDRSDFYIDQQLAHTLVTNVPHTPGRLMFSHWTDGNVKFSKGPPTEDAVMEIASFVALFNTSAGSAMACQRTQQACSIQDVLNGELPSATPSAIQPSSTPEQQQQQQQQSSSTSSSADTNKPGKSTLVATLFLIGCTVILL</sequence>
<dbReference type="AlphaFoldDB" id="A0A163JJS3"/>
<protein>
    <recommendedName>
        <fullName evidence="3">GH16 domain-containing protein</fullName>
    </recommendedName>
</protein>
<dbReference type="InterPro" id="IPR013320">
    <property type="entry name" value="ConA-like_dom_sf"/>
</dbReference>
<feature type="domain" description="GH16" evidence="3">
    <location>
        <begin position="18"/>
        <end position="288"/>
    </location>
</feature>
<keyword evidence="5" id="KW-1185">Reference proteome</keyword>
<dbReference type="GO" id="GO:0004553">
    <property type="term" value="F:hydrolase activity, hydrolyzing O-glycosyl compounds"/>
    <property type="evidence" value="ECO:0007669"/>
    <property type="project" value="InterPro"/>
</dbReference>
<feature type="compositionally biased region" description="Low complexity" evidence="1">
    <location>
        <begin position="320"/>
        <end position="341"/>
    </location>
</feature>
<keyword evidence="2" id="KW-0732">Signal</keyword>
<dbReference type="CDD" id="cd00413">
    <property type="entry name" value="Glyco_hydrolase_16"/>
    <property type="match status" value="1"/>
</dbReference>
<dbReference type="Pfam" id="PF00722">
    <property type="entry name" value="Glyco_hydro_16"/>
    <property type="match status" value="1"/>
</dbReference>
<dbReference type="Proteomes" id="UP000078561">
    <property type="component" value="Unassembled WGS sequence"/>
</dbReference>
<accession>A0A163JJS3</accession>
<dbReference type="SUPFAM" id="SSF49899">
    <property type="entry name" value="Concanavalin A-like lectins/glucanases"/>
    <property type="match status" value="1"/>
</dbReference>
<gene>
    <name evidence="4" type="primary">ABSGL_05498.1 scaffold 7169</name>
</gene>
<evidence type="ECO:0000259" key="3">
    <source>
        <dbReference type="PROSITE" id="PS51762"/>
    </source>
</evidence>
<dbReference type="Gene3D" id="2.60.120.200">
    <property type="match status" value="1"/>
</dbReference>
<reference evidence="4" key="1">
    <citation type="submission" date="2016-04" db="EMBL/GenBank/DDBJ databases">
        <authorList>
            <person name="Evans L.H."/>
            <person name="Alamgir A."/>
            <person name="Owens N."/>
            <person name="Weber N.D."/>
            <person name="Virtaneva K."/>
            <person name="Barbian K."/>
            <person name="Babar A."/>
            <person name="Rosenke K."/>
        </authorList>
    </citation>
    <scope>NUCLEOTIDE SEQUENCE [LARGE SCALE GENOMIC DNA]</scope>
    <source>
        <strain evidence="4">CBS 101.48</strain>
    </source>
</reference>
<proteinExistence type="predicted"/>
<feature type="signal peptide" evidence="2">
    <location>
        <begin position="1"/>
        <end position="20"/>
    </location>
</feature>
<dbReference type="OrthoDB" id="25131at2759"/>
<organism evidence="4">
    <name type="scientific">Absidia glauca</name>
    <name type="common">Pin mould</name>
    <dbReference type="NCBI Taxonomy" id="4829"/>
    <lineage>
        <taxon>Eukaryota</taxon>
        <taxon>Fungi</taxon>
        <taxon>Fungi incertae sedis</taxon>
        <taxon>Mucoromycota</taxon>
        <taxon>Mucoromycotina</taxon>
        <taxon>Mucoromycetes</taxon>
        <taxon>Mucorales</taxon>
        <taxon>Cunninghamellaceae</taxon>
        <taxon>Absidia</taxon>
    </lineage>
</organism>
<feature type="region of interest" description="Disordered" evidence="1">
    <location>
        <begin position="312"/>
        <end position="346"/>
    </location>
</feature>
<dbReference type="InterPro" id="IPR000757">
    <property type="entry name" value="Beta-glucanase-like"/>
</dbReference>
<dbReference type="PANTHER" id="PTHR38121">
    <property type="entry name" value="GH16 DOMAIN-CONTAINING PROTEIN"/>
    <property type="match status" value="1"/>
</dbReference>
<dbReference type="EMBL" id="LT553030">
    <property type="protein sequence ID" value="SAL99844.1"/>
    <property type="molecule type" value="Genomic_DNA"/>
</dbReference>
<dbReference type="PANTHER" id="PTHR38121:SF2">
    <property type="entry name" value="ACYLTRANSFERASE 3 DOMAIN-CONTAINING PROTEIN"/>
    <property type="match status" value="1"/>
</dbReference>
<feature type="chain" id="PRO_5007843593" description="GH16 domain-containing protein" evidence="2">
    <location>
        <begin position="21"/>
        <end position="366"/>
    </location>
</feature>
<dbReference type="GO" id="GO:0005975">
    <property type="term" value="P:carbohydrate metabolic process"/>
    <property type="evidence" value="ECO:0007669"/>
    <property type="project" value="InterPro"/>
</dbReference>
<evidence type="ECO:0000313" key="5">
    <source>
        <dbReference type="Proteomes" id="UP000078561"/>
    </source>
</evidence>
<evidence type="ECO:0000256" key="2">
    <source>
        <dbReference type="SAM" id="SignalP"/>
    </source>
</evidence>
<evidence type="ECO:0000313" key="4">
    <source>
        <dbReference type="EMBL" id="SAL99844.1"/>
    </source>
</evidence>
<evidence type="ECO:0000256" key="1">
    <source>
        <dbReference type="SAM" id="MobiDB-lite"/>
    </source>
</evidence>
<dbReference type="OMA" id="FYQSDSQ"/>
<name>A0A163JJS3_ABSGL</name>
<dbReference type="InParanoid" id="A0A163JJS3"/>